<feature type="non-terminal residue" evidence="2">
    <location>
        <position position="514"/>
    </location>
</feature>
<dbReference type="EMBL" id="BKCJ010175463">
    <property type="protein sequence ID" value="GEY40144.1"/>
    <property type="molecule type" value="Genomic_DNA"/>
</dbReference>
<name>A0A699HLM4_TANCI</name>
<evidence type="ECO:0000256" key="1">
    <source>
        <dbReference type="SAM" id="MobiDB-lite"/>
    </source>
</evidence>
<protein>
    <recommendedName>
        <fullName evidence="3">Zinc knuckle CX2CX4HX4C</fullName>
    </recommendedName>
</protein>
<evidence type="ECO:0000313" key="2">
    <source>
        <dbReference type="EMBL" id="GEY40144.1"/>
    </source>
</evidence>
<accession>A0A699HLM4</accession>
<gene>
    <name evidence="2" type="ORF">Tci_412118</name>
</gene>
<comment type="caution">
    <text evidence="2">The sequence shown here is derived from an EMBL/GenBank/DDBJ whole genome shotgun (WGS) entry which is preliminary data.</text>
</comment>
<reference evidence="2" key="1">
    <citation type="journal article" date="2019" name="Sci. Rep.">
        <title>Draft genome of Tanacetum cinerariifolium, the natural source of mosquito coil.</title>
        <authorList>
            <person name="Yamashiro T."/>
            <person name="Shiraishi A."/>
            <person name="Satake H."/>
            <person name="Nakayama K."/>
        </authorList>
    </citation>
    <scope>NUCLEOTIDE SEQUENCE</scope>
</reference>
<sequence>MDDDYQLAEKLQAEEQQDLIDAEKATLFICLIELLKGNTFVDYKTELVVESSKKAEAEVMKGSSKKAGTELEQESSKKQKIDDDKKHVAQEFNDNMLSSYYCWYKVGATIADKEVSDVGEVTTANIATTISAAVTVTIDEITLAQELMEIKTSKSKSKWITLQEPKVAIDAIPLAVKSVRIVDWKIHKVGKKRYYKIIRAKGKSKMYLVFSHMLKEFDRKDLKDLYNLIKSKYGSTRPVKDLDLILWGDLKTMFEPHVEDEVWKTQQRYNVVRWTLYDSCRVHCLSLQSGHVYMLVKVNIAQVKVSAAQEFNENILSSYCCCKVNAASTKLMLLRSYNCWNKVSIKRLMDENPSVASNVGNMAMDTFNDDTLYVDDPLIVQKVVETVSTRFANTLYGYFLGKQSLTMGIPLIDDSGFTIDTVSIEYEGKPPCCDLCRIFSHVQDRCPKKVSVLSTIVTSTVGSVKSGSLGSMAMDTPNLVDTMNIDEPPNVHSVSIQEKPSSYVGAAGGSKLIP</sequence>
<evidence type="ECO:0008006" key="3">
    <source>
        <dbReference type="Google" id="ProtNLM"/>
    </source>
</evidence>
<feature type="compositionally biased region" description="Basic and acidic residues" evidence="1">
    <location>
        <begin position="74"/>
        <end position="85"/>
    </location>
</feature>
<dbReference type="AlphaFoldDB" id="A0A699HLM4"/>
<feature type="region of interest" description="Disordered" evidence="1">
    <location>
        <begin position="59"/>
        <end position="85"/>
    </location>
</feature>
<proteinExistence type="predicted"/>
<organism evidence="2">
    <name type="scientific">Tanacetum cinerariifolium</name>
    <name type="common">Dalmatian daisy</name>
    <name type="synonym">Chrysanthemum cinerariifolium</name>
    <dbReference type="NCBI Taxonomy" id="118510"/>
    <lineage>
        <taxon>Eukaryota</taxon>
        <taxon>Viridiplantae</taxon>
        <taxon>Streptophyta</taxon>
        <taxon>Embryophyta</taxon>
        <taxon>Tracheophyta</taxon>
        <taxon>Spermatophyta</taxon>
        <taxon>Magnoliopsida</taxon>
        <taxon>eudicotyledons</taxon>
        <taxon>Gunneridae</taxon>
        <taxon>Pentapetalae</taxon>
        <taxon>asterids</taxon>
        <taxon>campanulids</taxon>
        <taxon>Asterales</taxon>
        <taxon>Asteraceae</taxon>
        <taxon>Asteroideae</taxon>
        <taxon>Anthemideae</taxon>
        <taxon>Anthemidinae</taxon>
        <taxon>Tanacetum</taxon>
    </lineage>
</organism>